<protein>
    <submittedName>
        <fullName evidence="4">DNA-directed DNA polymerase, family A, palm domain containing protein</fullName>
    </submittedName>
</protein>
<proteinExistence type="predicted"/>
<sequence>MKQSKITIPGVDIVQESLFCSQIPEIKLHQKFPEVKGTELDFLRALDEFDPEFGLGLDYEFDPKTYRPTIIGISTEHYAVSLPASDHLAEVAIDAIFSRKSRFVGYSIFGAEKPIIDRVYGRETVLDIWDDGLRSFYLANAVLCKSPGKEEDEGGSLGFMNLSTASTYYTGIPVYKICRGNLCYGPCPYHRVFEYNGVDAWAGLHVHNAALKDFYSKGGTYDVYRRKIFNGDLCYKKQHQGIHTDRRGIADLDLKIAEKKKSLFAGTDFNPASNIQIINKAKSLGSKIEKSDIKQIQKSCEKELKALGYASIQDFEAIHGEGQEDFDPNFVAQKISKLDGKNVEIAAFFYRLYKYKKSGKGTKSWFDEKYFNSNNLLTPRFNDTGTSLGRLSSSKPNFQNVPRTGFGEEIRKCIIAPDGFDIIKADFSNLELRIILWSAGFDITTILKLDPFQWLVDNSNGLFDSVATKMNTGFSARDWAKSVSHASNLLEGFTLLSEIDLSRPHTQKLIKNGALRIFHDWFFRGKMVAFTGANLAERLLGSKTEANRKAMLDMQWDIYFKSFPILNEFHRKLLKDVENAKVFKIPGGMVLDLYGPDLDDAKIAAAAIGQGGGAAFTQEAEIRFVRGTDMIPFATVHDDLNILFPESCTDEEILDKMKLLVVPSELLPGMICPAKVLRGKNWKESDMKPLGKIY</sequence>
<keyword evidence="4" id="KW-0239">DNA-directed DNA polymerase</keyword>
<gene>
    <name evidence="4" type="ORF">UFOVP434_27</name>
</gene>
<dbReference type="PANTHER" id="PTHR10133">
    <property type="entry name" value="DNA POLYMERASE I"/>
    <property type="match status" value="1"/>
</dbReference>
<dbReference type="GO" id="GO:0003677">
    <property type="term" value="F:DNA binding"/>
    <property type="evidence" value="ECO:0007669"/>
    <property type="project" value="InterPro"/>
</dbReference>
<organism evidence="4">
    <name type="scientific">uncultured Caudovirales phage</name>
    <dbReference type="NCBI Taxonomy" id="2100421"/>
    <lineage>
        <taxon>Viruses</taxon>
        <taxon>Duplodnaviria</taxon>
        <taxon>Heunggongvirae</taxon>
        <taxon>Uroviricota</taxon>
        <taxon>Caudoviricetes</taxon>
        <taxon>Peduoviridae</taxon>
        <taxon>Maltschvirus</taxon>
        <taxon>Maltschvirus maltsch</taxon>
    </lineage>
</organism>
<dbReference type="PANTHER" id="PTHR10133:SF27">
    <property type="entry name" value="DNA POLYMERASE NU"/>
    <property type="match status" value="1"/>
</dbReference>
<evidence type="ECO:0000256" key="2">
    <source>
        <dbReference type="ARBA" id="ARBA00023109"/>
    </source>
</evidence>
<evidence type="ECO:0000256" key="1">
    <source>
        <dbReference type="ARBA" id="ARBA00022705"/>
    </source>
</evidence>
<dbReference type="GO" id="GO:0039693">
    <property type="term" value="P:viral DNA genome replication"/>
    <property type="evidence" value="ECO:0007669"/>
    <property type="project" value="UniProtKB-KW"/>
</dbReference>
<dbReference type="InterPro" id="IPR001098">
    <property type="entry name" value="DNA-dir_DNA_pol_A_palm_dom"/>
</dbReference>
<keyword evidence="4" id="KW-0808">Transferase</keyword>
<accession>A0A6J5MCE2</accession>
<dbReference type="EMBL" id="LR796415">
    <property type="protein sequence ID" value="CAB4142656.1"/>
    <property type="molecule type" value="Genomic_DNA"/>
</dbReference>
<name>A0A6J5MCE2_9CAUD</name>
<dbReference type="Pfam" id="PF00476">
    <property type="entry name" value="DNA_pol_A"/>
    <property type="match status" value="1"/>
</dbReference>
<dbReference type="GO" id="GO:0006261">
    <property type="term" value="P:DNA-templated DNA replication"/>
    <property type="evidence" value="ECO:0007669"/>
    <property type="project" value="InterPro"/>
</dbReference>
<dbReference type="Gene3D" id="3.30.70.370">
    <property type="match status" value="1"/>
</dbReference>
<dbReference type="GO" id="GO:0003887">
    <property type="term" value="F:DNA-directed DNA polymerase activity"/>
    <property type="evidence" value="ECO:0007669"/>
    <property type="project" value="UniProtKB-KW"/>
</dbReference>
<dbReference type="SUPFAM" id="SSF56672">
    <property type="entry name" value="DNA/RNA polymerases"/>
    <property type="match status" value="1"/>
</dbReference>
<reference evidence="4" key="1">
    <citation type="submission" date="2020-04" db="EMBL/GenBank/DDBJ databases">
        <authorList>
            <person name="Chiriac C."/>
            <person name="Salcher M."/>
            <person name="Ghai R."/>
            <person name="Kavagutti S V."/>
        </authorList>
    </citation>
    <scope>NUCLEOTIDE SEQUENCE</scope>
</reference>
<dbReference type="InterPro" id="IPR043502">
    <property type="entry name" value="DNA/RNA_pol_sf"/>
</dbReference>
<feature type="domain" description="DNA-directed DNA polymerase family A palm" evidence="3">
    <location>
        <begin position="334"/>
        <end position="435"/>
    </location>
</feature>
<evidence type="ECO:0000313" key="4">
    <source>
        <dbReference type="EMBL" id="CAB4142656.1"/>
    </source>
</evidence>
<dbReference type="InterPro" id="IPR002298">
    <property type="entry name" value="DNA_polymerase_A"/>
</dbReference>
<keyword evidence="4" id="KW-0548">Nucleotidyltransferase</keyword>
<keyword evidence="1" id="KW-0235">DNA replication</keyword>
<keyword evidence="2" id="KW-1194">Viral DNA replication</keyword>
<evidence type="ECO:0000259" key="3">
    <source>
        <dbReference type="Pfam" id="PF00476"/>
    </source>
</evidence>
<dbReference type="PRINTS" id="PR00868">
    <property type="entry name" value="DNAPOLI"/>
</dbReference>
<dbReference type="GO" id="GO:0006302">
    <property type="term" value="P:double-strand break repair"/>
    <property type="evidence" value="ECO:0007669"/>
    <property type="project" value="TreeGrafter"/>
</dbReference>